<dbReference type="InterPro" id="IPR003787">
    <property type="entry name" value="Sulphur_relay_DsrE/F-like"/>
</dbReference>
<dbReference type="Gene3D" id="3.40.1260.10">
    <property type="entry name" value="DsrEFH-like"/>
    <property type="match status" value="1"/>
</dbReference>
<dbReference type="Proteomes" id="UP001596328">
    <property type="component" value="Unassembled WGS sequence"/>
</dbReference>
<reference evidence="1 2" key="1">
    <citation type="journal article" date="2019" name="Int. J. Syst. Evol. Microbiol.">
        <title>The Global Catalogue of Microorganisms (GCM) 10K type strain sequencing project: providing services to taxonomists for standard genome sequencing and annotation.</title>
        <authorList>
            <consortium name="The Broad Institute Genomics Platform"/>
            <consortium name="The Broad Institute Genome Sequencing Center for Infectious Disease"/>
            <person name="Wu L."/>
            <person name="Ma J."/>
        </authorList>
    </citation>
    <scope>NUCLEOTIDE SEQUENCE [LARGE SCALE GENOMIC DNA]</scope>
    <source>
        <strain evidence="1 2">NBRC 111368</strain>
    </source>
</reference>
<name>A0ABD5S2M3_9EURY</name>
<accession>A0ABD5S2M3</accession>
<gene>
    <name evidence="1" type="ORF">ACFQE1_16230</name>
</gene>
<sequence>MKTVFHLVQSDEQGRKTTLTIADNLTEDDTVEMEAIAVVAQADGAEPVTAGGTGSEQVESLLEKGVSVKVCSNTMELKELDESDLVDGVETVSSGAAELTRLQADDYAYVRP</sequence>
<dbReference type="InterPro" id="IPR027396">
    <property type="entry name" value="DsrEFH-like"/>
</dbReference>
<dbReference type="EMBL" id="JBHSWU010000759">
    <property type="protein sequence ID" value="MFC6725885.1"/>
    <property type="molecule type" value="Genomic_DNA"/>
</dbReference>
<dbReference type="Pfam" id="PF02635">
    <property type="entry name" value="DsrE"/>
    <property type="match status" value="1"/>
</dbReference>
<evidence type="ECO:0000313" key="1">
    <source>
        <dbReference type="EMBL" id="MFC6725885.1"/>
    </source>
</evidence>
<comment type="caution">
    <text evidence="1">The sequence shown here is derived from an EMBL/GenBank/DDBJ whole genome shotgun (WGS) entry which is preliminary data.</text>
</comment>
<dbReference type="PANTHER" id="PTHR37691:SF1">
    <property type="entry name" value="BLR3518 PROTEIN"/>
    <property type="match status" value="1"/>
</dbReference>
<dbReference type="AlphaFoldDB" id="A0ABD5S2M3"/>
<evidence type="ECO:0000313" key="2">
    <source>
        <dbReference type="Proteomes" id="UP001596328"/>
    </source>
</evidence>
<dbReference type="SUPFAM" id="SSF75169">
    <property type="entry name" value="DsrEFH-like"/>
    <property type="match status" value="1"/>
</dbReference>
<protein>
    <submittedName>
        <fullName evidence="1">DsrE family protein</fullName>
    </submittedName>
</protein>
<proteinExistence type="predicted"/>
<dbReference type="PANTHER" id="PTHR37691">
    <property type="entry name" value="BLR3518 PROTEIN"/>
    <property type="match status" value="1"/>
</dbReference>
<organism evidence="1 2">
    <name type="scientific">Halobium palmae</name>
    <dbReference type="NCBI Taxonomy" id="1776492"/>
    <lineage>
        <taxon>Archaea</taxon>
        <taxon>Methanobacteriati</taxon>
        <taxon>Methanobacteriota</taxon>
        <taxon>Stenosarchaea group</taxon>
        <taxon>Halobacteria</taxon>
        <taxon>Halobacteriales</taxon>
        <taxon>Haloferacaceae</taxon>
        <taxon>Halobium</taxon>
    </lineage>
</organism>
<keyword evidence="2" id="KW-1185">Reference proteome</keyword>